<protein>
    <recommendedName>
        <fullName evidence="3">Ubiquitin-like protease family profile domain-containing protein</fullName>
    </recommendedName>
</protein>
<sequence>MFLVIKPTHPRHLWIYGLVKVMPKFCAGWLCDNPIPSRDFLNKLRNESGQAMLDGKKSIRYWAATHVYLPFEALGFWALLTDLHDARQIWISAKRWLDTHSIASDTSQQRRFKLVLERTTWRGLIPRLGRSASKNEMAGFLSQGMLSTSHIDTMLLRMRCRLRSDPPTRASGHKVVPSSTFDAALRALGEMASPYFEDTPPSELHVIGVALARLTESDTAQIFSVGYSHPYHWGAFVITVSGARIQLRWGDSLRRAIPSTLLKGFRKWARHHVPRRFLTTDKGLQCSIQPLGDAYSCGIIAVNALHHELFGDALWMNKRRDSLRLEEFLASMEYCNEQSDPDPPLLPFQLLIQPSSRNRSLNTIAHLPLPSQVLAAPPPAAPPVVTPTTPLVVQTITTTVASPVKLCKKHDRATSPVQQRKRHCAEVTVPKKSNAKKSANAQVANGTFQIVQLKWDRYECKLRLLDARCRLYPTCPTKLRHVGCSYCGKDKIMTEPYSISAFEKHVDLCKRKANGKHVRTLSFASISKPVATSKSLQSPCSGLTPEHHPLVAQYTQLTEASSAGRVSYLDIAAKMFNKQYADLDPAQKDAVNLAQRTTHRWNIDHEGCRIYSVNCQRLLDVPLDPDGKLPTCSECKSLLGLHELKVALRKKRALDKKRQYIPHRFQNKVLGGLYAKDCGGVVAQLVDESSSHANLLQSFSRKLVEGTFDANPVFLDLIEVMISRAQRQEDEHGAQNTRYPPALDEFCHELQCISPQAYRTFKLHFAGRTERSFKHIRSKHPRLMPGISSHMFDRAQKYLSDYQYPADAPLTCSVDDTKLLPSLQPYHDSKASKWFLIGNVGDPMEIADVNLLHEQIKEAKDQKATKARLWTVGIPLPNVPPLVVAIAPITEKNSAIKLADMEERVLRILIVDPAKPLNIISLGSDGTSVERQARRELVRRGFATEIIFRLPRSNPNIPAVTITLLRIGTRLLAIIQDSKHLRKTFRNNLFSGARLLVLGRAPIFYEQIRTMVYDREASPLFLRDVERLDRQDDRAAARLFSASNLKHAINCSHHGLAIYLFVFGELCDAYQSRTITHKERVKMVLRASFFKTMWKNFLNESEYPLSRHYLSAEADDIIDIVVNGLLSLIILHRDHLPFNPPIPLQPWSHGTEINEHVFGLLRQNIADFTILDALRMIPKIEVQLMAACKRSPTAENLRQSAASYSHTYFDSDSSISDMARLADFPTDDEMGSMATAAYEEARDLWEILGYFPSVENSPNNVGRVHPPAVDMDTNCDDDDDETDLDAHSDRRLLSDALKAASESYAIQLPSSRSNNLLDECGFVAAALDLNELEKLDSIPEEDPETLSMLRSRLGQLLSSLSAHSSTGQSLVDDLLNTASAQYSPASLTPLNSNIPLTSNLPSINFETLVATRETTQSKETLHACQKLTQTSMRPESDDTLPLGPAPKLPSARQLLAQKIHDVLKAEQTEQGASTGLNRQMRWENSAGTLATGNAANAQVVAQRDANNLVKARQVAFAPLQRLSSYTAAAGLSMVAPLKDGAYAVIVSEGQLMIGKVLTIYQRGGGKVARHGWVPEATSVGAISYVGMQTWAEIPRRLGSQLFRSNSQKATSHLELPRFTHLPAACFLYYIPSANVKLGENALKLELATQFFETVYQPLAGLKPLILKGIKALASRKETTNTED</sequence>
<gene>
    <name evidence="1" type="ORF">PC9H_001827</name>
</gene>
<accession>A0A8H7DM20</accession>
<dbReference type="VEuPathDB" id="FungiDB:PC9H_001827"/>
<dbReference type="GeneID" id="59371668"/>
<evidence type="ECO:0000313" key="2">
    <source>
        <dbReference type="Proteomes" id="UP000623687"/>
    </source>
</evidence>
<dbReference type="RefSeq" id="XP_036626094.1">
    <property type="nucleotide sequence ID" value="XM_036771473.1"/>
</dbReference>
<reference evidence="1" key="1">
    <citation type="submission" date="2019-07" db="EMBL/GenBank/DDBJ databases">
        <authorList>
            <person name="Palmer J.M."/>
        </authorList>
    </citation>
    <scope>NUCLEOTIDE SEQUENCE</scope>
    <source>
        <strain evidence="1">PC9</strain>
    </source>
</reference>
<evidence type="ECO:0008006" key="3">
    <source>
        <dbReference type="Google" id="ProtNLM"/>
    </source>
</evidence>
<keyword evidence="2" id="KW-1185">Reference proteome</keyword>
<dbReference type="OrthoDB" id="73076at2759"/>
<dbReference type="EMBL" id="JACETU010000010">
    <property type="protein sequence ID" value="KAF7419240.1"/>
    <property type="molecule type" value="Genomic_DNA"/>
</dbReference>
<proteinExistence type="predicted"/>
<comment type="caution">
    <text evidence="1">The sequence shown here is derived from an EMBL/GenBank/DDBJ whole genome shotgun (WGS) entry which is preliminary data.</text>
</comment>
<name>A0A8H7DM20_PLEOS</name>
<dbReference type="Proteomes" id="UP000623687">
    <property type="component" value="Unassembled WGS sequence"/>
</dbReference>
<organism evidence="1 2">
    <name type="scientific">Pleurotus ostreatus</name>
    <name type="common">Oyster mushroom</name>
    <name type="synonym">White-rot fungus</name>
    <dbReference type="NCBI Taxonomy" id="5322"/>
    <lineage>
        <taxon>Eukaryota</taxon>
        <taxon>Fungi</taxon>
        <taxon>Dikarya</taxon>
        <taxon>Basidiomycota</taxon>
        <taxon>Agaricomycotina</taxon>
        <taxon>Agaricomycetes</taxon>
        <taxon>Agaricomycetidae</taxon>
        <taxon>Agaricales</taxon>
        <taxon>Pleurotineae</taxon>
        <taxon>Pleurotaceae</taxon>
        <taxon>Pleurotus</taxon>
    </lineage>
</organism>
<evidence type="ECO:0000313" key="1">
    <source>
        <dbReference type="EMBL" id="KAF7419240.1"/>
    </source>
</evidence>